<dbReference type="PANTHER" id="PTHR32114:SF2">
    <property type="entry name" value="ABC TRANSPORTER ABCH.3"/>
    <property type="match status" value="1"/>
</dbReference>
<feature type="compositionally biased region" description="Basic and acidic residues" evidence="5">
    <location>
        <begin position="283"/>
        <end position="294"/>
    </location>
</feature>
<evidence type="ECO:0000259" key="6">
    <source>
        <dbReference type="Pfam" id="PF13476"/>
    </source>
</evidence>
<evidence type="ECO:0000313" key="8">
    <source>
        <dbReference type="Proteomes" id="UP000065220"/>
    </source>
</evidence>
<dbReference type="Proteomes" id="UP000065220">
    <property type="component" value="Chromosome"/>
</dbReference>
<dbReference type="AlphaFoldDB" id="A0A109W231"/>
<dbReference type="EMBL" id="CP014228">
    <property type="protein sequence ID" value="AMD86495.1"/>
    <property type="molecule type" value="Genomic_DNA"/>
</dbReference>
<sequence>MRLHRLTMTGIGPYAGTETVDFDRFAESGRFLLTGPTGAGKSTIIDAIVFALFGSVADTAGSSKQRLRSTLAAPSDPSEVELVFSTSASTYRIRRTPEYMRPKRRGTGLTKENASVRLWRLSAPDGEAQGEPLTRVDEVGQEMRRVVGLSRDQFTQTVVLPQGRFAQFLRASSAERHELLRDVFGTAVFDALQEELRERGRVLRRGTDAAREALRSRAEVLAPLLPEEPTAEAGGADATGAGSLDGDDADAGTTGPGTATPVDPGADPSQPDLFSSLAAGRPDAPEEHEERPSHADGLRALVEAAVPDADAISTVGREAVAQADADLAPLAEAVETARVERADAAGAVEAAVTLQERLDRRARLVAERDALEASAKADAADAERLERAHRAASVTSALTALRRAEQGARAEEATARQSLAEAAEGEHDDDALAPVLETALEALEVTAGDRPDGATDGLEAASAALAHAADEARSSSGALRPLAELEAGLTTRATELERGRAELAGREEALSSNREALEARPARQNALESRLQAARTAAAGLDGLHLARTAAEERLGQARTAAALEAALGEAVTAVERARDAASSAASTVAERRGAWIAATAASIVGELEEGVPCPVCGSTEHPAPASPEPGTVTRKQVEAAEKAQRTADDALASAASEHARITRDLETARAAAGEASLEELQGALAEAADRLTASATTAAEEPALAEALEGFTARTAELRAALDAESAALAAARSRAEAAEEQLQADRSRCGAARGDHPDVAGRMRALTARAAKDDAGATALSRVLAAWAAAGTAAEDLRTALTTAGFETAEAASAAALPPAELRLLEEAVASVRARRERVEHGLTRDESLASLTGEEVADVDGARARLASADARQTAAVEALERARAARARLADAAHAVESSACALEEAVAGAAALAQVVEAVSGQNPESTPLATWVLLERFNDVLVFANNRLAQMSAGRYELVRVDDESGSAGRRDKGLGLGVVDRFAGDGTGVRDPRTLSGGETFYVSLALALALADVVSAEAGGVQMETLFVDEGFGSLDPETLQMVLSELSRLQEGGRTVGIVSHVEELRRQVLDRIEVTRTDNGSTLRVVAP</sequence>
<keyword evidence="4" id="KW-0175">Coiled coil</keyword>
<evidence type="ECO:0000313" key="7">
    <source>
        <dbReference type="EMBL" id="AMD86495.1"/>
    </source>
</evidence>
<feature type="coiled-coil region" evidence="4">
    <location>
        <begin position="723"/>
        <end position="750"/>
    </location>
</feature>
<dbReference type="GO" id="GO:0006302">
    <property type="term" value="P:double-strand break repair"/>
    <property type="evidence" value="ECO:0007669"/>
    <property type="project" value="InterPro"/>
</dbReference>
<comment type="subunit">
    <text evidence="2">Heterodimer of SbcC and SbcD.</text>
</comment>
<dbReference type="InterPro" id="IPR038729">
    <property type="entry name" value="Rad50/SbcC_AAA"/>
</dbReference>
<feature type="region of interest" description="Disordered" evidence="5">
    <location>
        <begin position="220"/>
        <end position="294"/>
    </location>
</feature>
<feature type="region of interest" description="Disordered" evidence="5">
    <location>
        <begin position="500"/>
        <end position="519"/>
    </location>
</feature>
<dbReference type="Pfam" id="PF13476">
    <property type="entry name" value="AAA_23"/>
    <property type="match status" value="1"/>
</dbReference>
<name>A0A109W231_ACTRD</name>
<dbReference type="SUPFAM" id="SSF52540">
    <property type="entry name" value="P-loop containing nucleoside triphosphate hydrolases"/>
    <property type="match status" value="1"/>
</dbReference>
<dbReference type="RefSeq" id="WP_067939451.1">
    <property type="nucleotide sequence ID" value="NZ_CP014228.1"/>
</dbReference>
<dbReference type="Pfam" id="PF13558">
    <property type="entry name" value="SbcC_Walker_B"/>
    <property type="match status" value="1"/>
</dbReference>
<feature type="compositionally biased region" description="Basic and acidic residues" evidence="5">
    <location>
        <begin position="638"/>
        <end position="649"/>
    </location>
</feature>
<accession>A0A109W231</accession>
<gene>
    <name evidence="7" type="ORF">AXF14_01390</name>
</gene>
<evidence type="ECO:0000256" key="5">
    <source>
        <dbReference type="SAM" id="MobiDB-lite"/>
    </source>
</evidence>
<proteinExistence type="inferred from homology"/>
<feature type="compositionally biased region" description="Low complexity" evidence="5">
    <location>
        <begin position="251"/>
        <end position="266"/>
    </location>
</feature>
<evidence type="ECO:0000256" key="4">
    <source>
        <dbReference type="SAM" id="Coils"/>
    </source>
</evidence>
<dbReference type="STRING" id="111015.AXF14_01390"/>
<evidence type="ECO:0000256" key="1">
    <source>
        <dbReference type="ARBA" id="ARBA00006930"/>
    </source>
</evidence>
<dbReference type="GO" id="GO:0016887">
    <property type="term" value="F:ATP hydrolysis activity"/>
    <property type="evidence" value="ECO:0007669"/>
    <property type="project" value="InterPro"/>
</dbReference>
<organism evidence="7 8">
    <name type="scientific">Actinomyces radicidentis</name>
    <dbReference type="NCBI Taxonomy" id="111015"/>
    <lineage>
        <taxon>Bacteria</taxon>
        <taxon>Bacillati</taxon>
        <taxon>Actinomycetota</taxon>
        <taxon>Actinomycetes</taxon>
        <taxon>Actinomycetales</taxon>
        <taxon>Actinomycetaceae</taxon>
        <taxon>Actinomyces</taxon>
    </lineage>
</organism>
<dbReference type="InterPro" id="IPR027417">
    <property type="entry name" value="P-loop_NTPase"/>
</dbReference>
<dbReference type="OrthoDB" id="9795626at2"/>
<feature type="region of interest" description="Disordered" evidence="5">
    <location>
        <begin position="638"/>
        <end position="659"/>
    </location>
</feature>
<comment type="similarity">
    <text evidence="1">Belongs to the SMC family. SbcC subfamily.</text>
</comment>
<evidence type="ECO:0000256" key="2">
    <source>
        <dbReference type="ARBA" id="ARBA00011322"/>
    </source>
</evidence>
<dbReference type="Gene3D" id="3.40.50.300">
    <property type="entry name" value="P-loop containing nucleotide triphosphate hydrolases"/>
    <property type="match status" value="2"/>
</dbReference>
<feature type="compositionally biased region" description="Basic and acidic residues" evidence="5">
    <location>
        <begin position="403"/>
        <end position="414"/>
    </location>
</feature>
<evidence type="ECO:0000256" key="3">
    <source>
        <dbReference type="ARBA" id="ARBA00013368"/>
    </source>
</evidence>
<feature type="compositionally biased region" description="Low complexity" evidence="5">
    <location>
        <begin position="231"/>
        <end position="244"/>
    </location>
</feature>
<protein>
    <recommendedName>
        <fullName evidence="3">Nuclease SbcCD subunit C</fullName>
    </recommendedName>
</protein>
<feature type="domain" description="Rad50/SbcC-type AAA" evidence="6">
    <location>
        <begin position="5"/>
        <end position="182"/>
    </location>
</feature>
<dbReference type="KEGG" id="ard:AXF14_01390"/>
<feature type="region of interest" description="Disordered" evidence="5">
    <location>
        <begin position="403"/>
        <end position="429"/>
    </location>
</feature>
<reference evidence="8" key="1">
    <citation type="submission" date="2016-02" db="EMBL/GenBank/DDBJ databases">
        <authorList>
            <person name="Holder M.E."/>
            <person name="Ajami N.J."/>
            <person name="Petrosino J.F."/>
        </authorList>
    </citation>
    <scope>NUCLEOTIDE SEQUENCE [LARGE SCALE GENOMIC DNA]</scope>
    <source>
        <strain evidence="8">CCUG 36733</strain>
    </source>
</reference>
<keyword evidence="8" id="KW-1185">Reference proteome</keyword>
<dbReference type="PANTHER" id="PTHR32114">
    <property type="entry name" value="ABC TRANSPORTER ABCH.3"/>
    <property type="match status" value="1"/>
</dbReference>